<evidence type="ECO:0000313" key="5">
    <source>
        <dbReference type="Proteomes" id="UP000318661"/>
    </source>
</evidence>
<organism evidence="3 5">
    <name type="scientific">Candidatus Segetimicrobium genomatis</name>
    <dbReference type="NCBI Taxonomy" id="2569760"/>
    <lineage>
        <taxon>Bacteria</taxon>
        <taxon>Bacillati</taxon>
        <taxon>Candidatus Sysuimicrobiota</taxon>
        <taxon>Candidatus Sysuimicrobiia</taxon>
        <taxon>Candidatus Sysuimicrobiales</taxon>
        <taxon>Candidatus Segetimicrobiaceae</taxon>
        <taxon>Candidatus Segetimicrobium</taxon>
    </lineage>
</organism>
<gene>
    <name evidence="2" type="ORF">E6G98_12280</name>
    <name evidence="3" type="ORF">E6G99_01370</name>
</gene>
<dbReference type="InterPro" id="IPR036812">
    <property type="entry name" value="NAD(P)_OxRdtase_dom_sf"/>
</dbReference>
<dbReference type="PANTHER" id="PTHR43312">
    <property type="entry name" value="D-THREO-ALDOSE 1-DEHYDROGENASE"/>
    <property type="match status" value="1"/>
</dbReference>
<reference evidence="4 5" key="1">
    <citation type="journal article" date="2019" name="Nat. Microbiol.">
        <title>Mediterranean grassland soil C-N compound turnover is dependent on rainfall and depth, and is mediated by genomically divergent microorganisms.</title>
        <authorList>
            <person name="Diamond S."/>
            <person name="Andeer P.F."/>
            <person name="Li Z."/>
            <person name="Crits-Christoph A."/>
            <person name="Burstein D."/>
            <person name="Anantharaman K."/>
            <person name="Lane K.R."/>
            <person name="Thomas B.C."/>
            <person name="Pan C."/>
            <person name="Northen T.R."/>
            <person name="Banfield J.F."/>
        </authorList>
    </citation>
    <scope>NUCLEOTIDE SEQUENCE [LARGE SCALE GENOMIC DNA]</scope>
    <source>
        <strain evidence="2">NP_1</strain>
        <strain evidence="3">NP_2</strain>
    </source>
</reference>
<dbReference type="Proteomes" id="UP000315217">
    <property type="component" value="Unassembled WGS sequence"/>
</dbReference>
<dbReference type="AlphaFoldDB" id="A0A537LQH0"/>
<dbReference type="InterPro" id="IPR023210">
    <property type="entry name" value="NADP_OxRdtase_dom"/>
</dbReference>
<dbReference type="Proteomes" id="UP000318661">
    <property type="component" value="Unassembled WGS sequence"/>
</dbReference>
<dbReference type="CDD" id="cd19095">
    <property type="entry name" value="AKR_PA4992-like"/>
    <property type="match status" value="1"/>
</dbReference>
<evidence type="ECO:0000313" key="3">
    <source>
        <dbReference type="EMBL" id="TMJ10182.1"/>
    </source>
</evidence>
<accession>A0A537LQH0</accession>
<evidence type="ECO:0000259" key="1">
    <source>
        <dbReference type="Pfam" id="PF00248"/>
    </source>
</evidence>
<dbReference type="PANTHER" id="PTHR43312:SF1">
    <property type="entry name" value="NADP-DEPENDENT OXIDOREDUCTASE DOMAIN-CONTAINING PROTEIN"/>
    <property type="match status" value="1"/>
</dbReference>
<sequence>MTTLPRRALGRTGLEVTSLSYGAMELRGTPAGPEVSDEQAERVLNATLDAGINFIDTAPDYGRSEERIGASIARRRAEYFLASKCGCVPGVGMSGEHVHTAENIRAGVEQSLRRMRTDYLDLVQFHRSLTPREFEEHGALAELQRMQQEGKVRFIGVSGTLPNLSAQIAMGVFDAFQIPYSALQREHEDVIARASASGAGIIIRGGVARGAPMDWRRTYYMQPGSIPRDRWEQAQLDELLDGMDRMEFTLRFTLSHPDLDTTIVGTRDVGHLQANVDAAVKGPLPPDVVAEAKRRLAEAGSRPQPVAR</sequence>
<dbReference type="Gene3D" id="3.20.20.100">
    <property type="entry name" value="NADP-dependent oxidoreductase domain"/>
    <property type="match status" value="1"/>
</dbReference>
<dbReference type="Pfam" id="PF00248">
    <property type="entry name" value="Aldo_ket_red"/>
    <property type="match status" value="1"/>
</dbReference>
<dbReference type="EMBL" id="VBAJ01000020">
    <property type="protein sequence ID" value="TMJ10182.1"/>
    <property type="molecule type" value="Genomic_DNA"/>
</dbReference>
<dbReference type="GO" id="GO:0016491">
    <property type="term" value="F:oxidoreductase activity"/>
    <property type="evidence" value="ECO:0007669"/>
    <property type="project" value="InterPro"/>
</dbReference>
<evidence type="ECO:0000313" key="4">
    <source>
        <dbReference type="Proteomes" id="UP000315217"/>
    </source>
</evidence>
<dbReference type="SUPFAM" id="SSF51430">
    <property type="entry name" value="NAD(P)-linked oxidoreductase"/>
    <property type="match status" value="1"/>
</dbReference>
<dbReference type="InterPro" id="IPR053135">
    <property type="entry name" value="AKR2_Oxidoreductase"/>
</dbReference>
<protein>
    <submittedName>
        <fullName evidence="3">Aldo/keto reductase</fullName>
    </submittedName>
</protein>
<feature type="domain" description="NADP-dependent oxidoreductase" evidence="1">
    <location>
        <begin position="19"/>
        <end position="292"/>
    </location>
</feature>
<dbReference type="PRINTS" id="PR00069">
    <property type="entry name" value="ALDKETRDTASE"/>
</dbReference>
<evidence type="ECO:0000313" key="2">
    <source>
        <dbReference type="EMBL" id="TMJ08388.1"/>
    </source>
</evidence>
<name>A0A537LQH0_9BACT</name>
<comment type="caution">
    <text evidence="3">The sequence shown here is derived from an EMBL/GenBank/DDBJ whole genome shotgun (WGS) entry which is preliminary data.</text>
</comment>
<dbReference type="InterPro" id="IPR020471">
    <property type="entry name" value="AKR"/>
</dbReference>
<proteinExistence type="predicted"/>
<dbReference type="EMBL" id="VBAI01000198">
    <property type="protein sequence ID" value="TMJ08388.1"/>
    <property type="molecule type" value="Genomic_DNA"/>
</dbReference>